<evidence type="ECO:0000313" key="3">
    <source>
        <dbReference type="Proteomes" id="UP000494183"/>
    </source>
</evidence>
<sequence length="140" mass="15341">MGDPRRIYIALMSLAQRLHTLMRWRGIKSQNQLARISGVPQSCIHRILVREDRYSPSRTTLLRLARALDTSVPWLTDGVGPEGDAPPSSADPLDIATDGYLAEISALLRHQPDSIKKTILSAVRLMVKPPAAPAPGPRSS</sequence>
<dbReference type="Gene3D" id="1.10.260.40">
    <property type="entry name" value="lambda repressor-like DNA-binding domains"/>
    <property type="match status" value="1"/>
</dbReference>
<dbReference type="GO" id="GO:0003677">
    <property type="term" value="F:DNA binding"/>
    <property type="evidence" value="ECO:0007669"/>
    <property type="project" value="InterPro"/>
</dbReference>
<dbReference type="CDD" id="cd00093">
    <property type="entry name" value="HTH_XRE"/>
    <property type="match status" value="1"/>
</dbReference>
<name>A0A6S7FBI5_9BURK</name>
<dbReference type="SUPFAM" id="SSF47413">
    <property type="entry name" value="lambda repressor-like DNA-binding domains"/>
    <property type="match status" value="1"/>
</dbReference>
<dbReference type="SMART" id="SM00530">
    <property type="entry name" value="HTH_XRE"/>
    <property type="match status" value="1"/>
</dbReference>
<keyword evidence="3" id="KW-1185">Reference proteome</keyword>
<reference evidence="2 3" key="1">
    <citation type="submission" date="2020-04" db="EMBL/GenBank/DDBJ databases">
        <authorList>
            <person name="De Canck E."/>
        </authorList>
    </citation>
    <scope>NUCLEOTIDE SEQUENCE [LARGE SCALE GENOMIC DNA]</scope>
    <source>
        <strain evidence="2 3">LMG 6000</strain>
    </source>
</reference>
<proteinExistence type="predicted"/>
<protein>
    <recommendedName>
        <fullName evidence="1">HTH cro/C1-type domain-containing protein</fullName>
    </recommendedName>
</protein>
<dbReference type="Proteomes" id="UP000494183">
    <property type="component" value="Unassembled WGS sequence"/>
</dbReference>
<gene>
    <name evidence="2" type="ORF">LMG6000_05966</name>
</gene>
<dbReference type="Pfam" id="PF13560">
    <property type="entry name" value="HTH_31"/>
    <property type="match status" value="1"/>
</dbReference>
<organism evidence="2 3">
    <name type="scientific">Achromobacter insolitus</name>
    <dbReference type="NCBI Taxonomy" id="217204"/>
    <lineage>
        <taxon>Bacteria</taxon>
        <taxon>Pseudomonadati</taxon>
        <taxon>Pseudomonadota</taxon>
        <taxon>Betaproteobacteria</taxon>
        <taxon>Burkholderiales</taxon>
        <taxon>Alcaligenaceae</taxon>
        <taxon>Achromobacter</taxon>
    </lineage>
</organism>
<dbReference type="InterPro" id="IPR001387">
    <property type="entry name" value="Cro/C1-type_HTH"/>
</dbReference>
<dbReference type="PROSITE" id="PS50943">
    <property type="entry name" value="HTH_CROC1"/>
    <property type="match status" value="1"/>
</dbReference>
<dbReference type="InterPro" id="IPR010982">
    <property type="entry name" value="Lambda_DNA-bd_dom_sf"/>
</dbReference>
<accession>A0A6S7FBI5</accession>
<feature type="domain" description="HTH cro/C1-type" evidence="1">
    <location>
        <begin position="29"/>
        <end position="75"/>
    </location>
</feature>
<evidence type="ECO:0000259" key="1">
    <source>
        <dbReference type="PROSITE" id="PS50943"/>
    </source>
</evidence>
<evidence type="ECO:0000313" key="2">
    <source>
        <dbReference type="EMBL" id="CAB3938852.1"/>
    </source>
</evidence>
<dbReference type="AlphaFoldDB" id="A0A6S7FBI5"/>
<dbReference type="EMBL" id="CADILH010000013">
    <property type="protein sequence ID" value="CAB3938852.1"/>
    <property type="molecule type" value="Genomic_DNA"/>
</dbReference>